<dbReference type="Pfam" id="PF00368">
    <property type="entry name" value="HMG-CoA_red"/>
    <property type="match status" value="1"/>
</dbReference>
<protein>
    <recommendedName>
        <fullName evidence="4">hydroxymethylglutaryl-CoA reductase (NADPH)</fullName>
        <ecNumber evidence="4">1.1.1.34</ecNumber>
    </recommendedName>
</protein>
<evidence type="ECO:0000256" key="1">
    <source>
        <dbReference type="ARBA" id="ARBA00004477"/>
    </source>
</evidence>
<comment type="similarity">
    <text evidence="3">Belongs to the HMG-CoA reductase family.</text>
</comment>
<keyword evidence="5" id="KW-0256">Endoplasmic reticulum</keyword>
<reference evidence="8 9" key="1">
    <citation type="submission" date="2019-07" db="EMBL/GenBank/DDBJ databases">
        <title>De Novo Assembly of kiwifruit Actinidia rufa.</title>
        <authorList>
            <person name="Sugita-Konishi S."/>
            <person name="Sato K."/>
            <person name="Mori E."/>
            <person name="Abe Y."/>
            <person name="Kisaki G."/>
            <person name="Hamano K."/>
            <person name="Suezawa K."/>
            <person name="Otani M."/>
            <person name="Fukuda T."/>
            <person name="Manabe T."/>
            <person name="Gomi K."/>
            <person name="Tabuchi M."/>
            <person name="Akimitsu K."/>
            <person name="Kataoka I."/>
        </authorList>
    </citation>
    <scope>NUCLEOTIDE SEQUENCE [LARGE SCALE GENOMIC DNA]</scope>
    <source>
        <strain evidence="9">cv. Fuchu</strain>
    </source>
</reference>
<evidence type="ECO:0000256" key="6">
    <source>
        <dbReference type="ARBA" id="ARBA00023002"/>
    </source>
</evidence>
<dbReference type="InterPro" id="IPR009029">
    <property type="entry name" value="HMG_CoA_Rdtase_sub-bd_dom_sf"/>
</dbReference>
<evidence type="ECO:0000313" key="9">
    <source>
        <dbReference type="Proteomes" id="UP000585474"/>
    </source>
</evidence>
<dbReference type="PANTHER" id="PTHR10572:SF24">
    <property type="entry name" value="3-HYDROXY-3-METHYLGLUTARYL-COENZYME A REDUCTASE"/>
    <property type="match status" value="1"/>
</dbReference>
<dbReference type="GO" id="GO:0004420">
    <property type="term" value="F:hydroxymethylglutaryl-CoA reductase (NADPH) activity"/>
    <property type="evidence" value="ECO:0007669"/>
    <property type="project" value="UniProtKB-EC"/>
</dbReference>
<evidence type="ECO:0000256" key="4">
    <source>
        <dbReference type="ARBA" id="ARBA00012999"/>
    </source>
</evidence>
<dbReference type="InterPro" id="IPR023074">
    <property type="entry name" value="HMG_CoA_Rdtase_cat_sf"/>
</dbReference>
<dbReference type="Gene3D" id="3.30.70.420">
    <property type="entry name" value="Hydroxymethylglutaryl-CoA reductase, class I/II, NAD/NADP-binding domain"/>
    <property type="match status" value="1"/>
</dbReference>
<accession>A0A7J0FL09</accession>
<dbReference type="SUPFAM" id="SSF56542">
    <property type="entry name" value="Substrate-binding domain of HMG-CoA reductase"/>
    <property type="match status" value="1"/>
</dbReference>
<dbReference type="EMBL" id="BJWL01000013">
    <property type="protein sequence ID" value="GFY99263.1"/>
    <property type="molecule type" value="Genomic_DNA"/>
</dbReference>
<comment type="caution">
    <text evidence="8">The sequence shown here is derived from an EMBL/GenBank/DDBJ whole genome shotgun (WGS) entry which is preliminary data.</text>
</comment>
<comment type="pathway">
    <text evidence="2">Metabolic intermediate biosynthesis; (R)-mevalonate biosynthesis; (R)-mevalonate from acetyl-CoA: step 3/3.</text>
</comment>
<dbReference type="AlphaFoldDB" id="A0A7J0FL09"/>
<dbReference type="PANTHER" id="PTHR10572">
    <property type="entry name" value="3-HYDROXY-3-METHYLGLUTARYL-COENZYME A REDUCTASE"/>
    <property type="match status" value="1"/>
</dbReference>
<dbReference type="InterPro" id="IPR009023">
    <property type="entry name" value="HMG_CoA_Rdtase_NAD(P)-bd_sf"/>
</dbReference>
<dbReference type="GO" id="GO:0005778">
    <property type="term" value="C:peroxisomal membrane"/>
    <property type="evidence" value="ECO:0007669"/>
    <property type="project" value="TreeGrafter"/>
</dbReference>
<name>A0A7J0FL09_9ERIC</name>
<proteinExistence type="inferred from homology"/>
<dbReference type="GO" id="GO:0016126">
    <property type="term" value="P:sterol biosynthetic process"/>
    <property type="evidence" value="ECO:0007669"/>
    <property type="project" value="TreeGrafter"/>
</dbReference>
<evidence type="ECO:0000256" key="7">
    <source>
        <dbReference type="ARBA" id="ARBA00023229"/>
    </source>
</evidence>
<dbReference type="Proteomes" id="UP000585474">
    <property type="component" value="Unassembled WGS sequence"/>
</dbReference>
<dbReference type="Gene3D" id="3.90.770.10">
    <property type="entry name" value="3-hydroxy-3-methylglutaryl-coenzyme A Reductase, Chain A, domain 2"/>
    <property type="match status" value="1"/>
</dbReference>
<dbReference type="GO" id="GO:0005789">
    <property type="term" value="C:endoplasmic reticulum membrane"/>
    <property type="evidence" value="ECO:0007669"/>
    <property type="project" value="UniProtKB-SubCell"/>
</dbReference>
<evidence type="ECO:0000256" key="2">
    <source>
        <dbReference type="ARBA" id="ARBA00005084"/>
    </source>
</evidence>
<dbReference type="GO" id="GO:0015936">
    <property type="term" value="P:coenzyme A metabolic process"/>
    <property type="evidence" value="ECO:0007669"/>
    <property type="project" value="InterPro"/>
</dbReference>
<keyword evidence="9" id="KW-1185">Reference proteome</keyword>
<evidence type="ECO:0000313" key="8">
    <source>
        <dbReference type="EMBL" id="GFY99263.1"/>
    </source>
</evidence>
<gene>
    <name evidence="8" type="ORF">Acr_13g0006640</name>
</gene>
<organism evidence="8 9">
    <name type="scientific">Actinidia rufa</name>
    <dbReference type="NCBI Taxonomy" id="165716"/>
    <lineage>
        <taxon>Eukaryota</taxon>
        <taxon>Viridiplantae</taxon>
        <taxon>Streptophyta</taxon>
        <taxon>Embryophyta</taxon>
        <taxon>Tracheophyta</taxon>
        <taxon>Spermatophyta</taxon>
        <taxon>Magnoliopsida</taxon>
        <taxon>eudicotyledons</taxon>
        <taxon>Gunneridae</taxon>
        <taxon>Pentapetalae</taxon>
        <taxon>asterids</taxon>
        <taxon>Ericales</taxon>
        <taxon>Actinidiaceae</taxon>
        <taxon>Actinidia</taxon>
    </lineage>
</organism>
<dbReference type="GO" id="GO:0008299">
    <property type="term" value="P:isoprenoid biosynthetic process"/>
    <property type="evidence" value="ECO:0007669"/>
    <property type="project" value="UniProtKB-KW"/>
</dbReference>
<keyword evidence="7" id="KW-0414">Isoprene biosynthesis</keyword>
<comment type="subcellular location">
    <subcellularLocation>
        <location evidence="1">Endoplasmic reticulum membrane</location>
        <topology evidence="1">Multi-pass membrane protein</topology>
    </subcellularLocation>
</comment>
<sequence>MCNCGEALCLRFSCSTGDAMGMNMVSKGVQNVPDFLQTNFSDMDFISISGNFCSDKKPAVVNWIKGRGKSVVCEAIIKEDVVEKVLKTNVEALVELNMLKNLTSSAMAGELGGFNARVNNIVSAVYNATGQDPVQNVESSHCITMMVDGGR</sequence>
<dbReference type="OrthoDB" id="310654at2759"/>
<dbReference type="PROSITE" id="PS50065">
    <property type="entry name" value="HMG_COA_REDUCTASE_4"/>
    <property type="match status" value="1"/>
</dbReference>
<keyword evidence="6" id="KW-0560">Oxidoreductase</keyword>
<dbReference type="UniPathway" id="UPA00058">
    <property type="reaction ID" value="UER00103"/>
</dbReference>
<evidence type="ECO:0000256" key="5">
    <source>
        <dbReference type="ARBA" id="ARBA00022824"/>
    </source>
</evidence>
<dbReference type="InterPro" id="IPR002202">
    <property type="entry name" value="HMG_CoA_Rdtase"/>
</dbReference>
<dbReference type="SUPFAM" id="SSF55035">
    <property type="entry name" value="NAD-binding domain of HMG-CoA reductase"/>
    <property type="match status" value="1"/>
</dbReference>
<evidence type="ECO:0000256" key="3">
    <source>
        <dbReference type="ARBA" id="ARBA00007661"/>
    </source>
</evidence>
<dbReference type="EC" id="1.1.1.34" evidence="4"/>
<dbReference type="InterPro" id="IPR023076">
    <property type="entry name" value="HMG_CoA_Rdtase_CS"/>
</dbReference>
<dbReference type="PRINTS" id="PR00071">
    <property type="entry name" value="HMGCOARDTASE"/>
</dbReference>
<dbReference type="PROSITE" id="PS00066">
    <property type="entry name" value="HMG_COA_REDUCTASE_1"/>
    <property type="match status" value="1"/>
</dbReference>